<dbReference type="EMBL" id="JBHLUB010000029">
    <property type="protein sequence ID" value="MFC0582257.1"/>
    <property type="molecule type" value="Genomic_DNA"/>
</dbReference>
<feature type="binding site" evidence="3">
    <location>
        <position position="106"/>
    </location>
    <ligand>
        <name>NAD(+)</name>
        <dbReference type="ChEBI" id="CHEBI:57540"/>
    </ligand>
</feature>
<feature type="binding site" evidence="3">
    <location>
        <position position="132"/>
    </location>
    <ligand>
        <name>substrate</name>
    </ligand>
</feature>
<proteinExistence type="inferred from homology"/>
<keyword evidence="3" id="KW-0520">NAD</keyword>
<comment type="caution">
    <text evidence="6">The sequence shown here is derived from an EMBL/GenBank/DDBJ whole genome shotgun (WGS) entry which is preliminary data.</text>
</comment>
<evidence type="ECO:0000259" key="5">
    <source>
        <dbReference type="Pfam" id="PF02866"/>
    </source>
</evidence>
<dbReference type="EC" id="1.1.1.37" evidence="3"/>
<evidence type="ECO:0000256" key="2">
    <source>
        <dbReference type="ARBA" id="ARBA00023002"/>
    </source>
</evidence>
<feature type="active site" description="Proton acceptor" evidence="3">
    <location>
        <position position="188"/>
    </location>
</feature>
<feature type="binding site" evidence="3">
    <location>
        <position position="99"/>
    </location>
    <ligand>
        <name>substrate</name>
    </ligand>
</feature>
<feature type="domain" description="Lactate/malate dehydrogenase C-terminal" evidence="5">
    <location>
        <begin position="158"/>
        <end position="321"/>
    </location>
</feature>
<keyword evidence="7" id="KW-1185">Reference proteome</keyword>
<dbReference type="Proteomes" id="UP001589862">
    <property type="component" value="Unassembled WGS sequence"/>
</dbReference>
<dbReference type="NCBIfam" id="NF003916">
    <property type="entry name" value="PRK05442.1"/>
    <property type="match status" value="1"/>
</dbReference>
<dbReference type="Pfam" id="PF02866">
    <property type="entry name" value="Ldh_1_C"/>
    <property type="match status" value="1"/>
</dbReference>
<feature type="binding site" evidence="3">
    <location>
        <position position="113"/>
    </location>
    <ligand>
        <name>NAD(+)</name>
        <dbReference type="ChEBI" id="CHEBI:57540"/>
    </ligand>
</feature>
<evidence type="ECO:0000259" key="4">
    <source>
        <dbReference type="Pfam" id="PF00056"/>
    </source>
</evidence>
<organism evidence="6 7">
    <name type="scientific">Micrococcoides hystricis</name>
    <dbReference type="NCBI Taxonomy" id="1572761"/>
    <lineage>
        <taxon>Bacteria</taxon>
        <taxon>Bacillati</taxon>
        <taxon>Actinomycetota</taxon>
        <taxon>Actinomycetes</taxon>
        <taxon>Micrococcales</taxon>
        <taxon>Micrococcaceae</taxon>
        <taxon>Micrococcoides</taxon>
    </lineage>
</organism>
<dbReference type="Gene3D" id="3.90.110.10">
    <property type="entry name" value="Lactate dehydrogenase/glycoside hydrolase, family 4, C-terminal"/>
    <property type="match status" value="1"/>
</dbReference>
<feature type="binding site" evidence="3">
    <location>
        <position position="93"/>
    </location>
    <ligand>
        <name>substrate</name>
    </ligand>
</feature>
<evidence type="ECO:0000256" key="3">
    <source>
        <dbReference type="HAMAP-Rule" id="MF_01517"/>
    </source>
</evidence>
<dbReference type="InterPro" id="IPR010945">
    <property type="entry name" value="Malate_DH_type2"/>
</dbReference>
<comment type="catalytic activity">
    <reaction evidence="3">
        <text>(S)-malate + NAD(+) = oxaloacetate + NADH + H(+)</text>
        <dbReference type="Rhea" id="RHEA:21432"/>
        <dbReference type="ChEBI" id="CHEBI:15378"/>
        <dbReference type="ChEBI" id="CHEBI:15589"/>
        <dbReference type="ChEBI" id="CHEBI:16452"/>
        <dbReference type="ChEBI" id="CHEBI:57540"/>
        <dbReference type="ChEBI" id="CHEBI:57945"/>
        <dbReference type="EC" id="1.1.1.37"/>
    </reaction>
</comment>
<dbReference type="Gene3D" id="3.40.50.720">
    <property type="entry name" value="NAD(P)-binding Rossmann-like Domain"/>
    <property type="match status" value="1"/>
</dbReference>
<reference evidence="6 7" key="1">
    <citation type="submission" date="2024-09" db="EMBL/GenBank/DDBJ databases">
        <authorList>
            <person name="Sun Q."/>
            <person name="Mori K."/>
        </authorList>
    </citation>
    <scope>NUCLEOTIDE SEQUENCE [LARGE SCALE GENOMIC DNA]</scope>
    <source>
        <strain evidence="6 7">NCAIM B.02604</strain>
    </source>
</reference>
<dbReference type="InterPro" id="IPR015955">
    <property type="entry name" value="Lactate_DH/Glyco_Ohase_4_C"/>
</dbReference>
<dbReference type="SUPFAM" id="SSF56327">
    <property type="entry name" value="LDH C-terminal domain-like"/>
    <property type="match status" value="1"/>
</dbReference>
<feature type="binding site" evidence="3">
    <location>
        <position position="163"/>
    </location>
    <ligand>
        <name>substrate</name>
    </ligand>
</feature>
<dbReference type="PIRSF" id="PIRSF000102">
    <property type="entry name" value="Lac_mal_DH"/>
    <property type="match status" value="1"/>
</dbReference>
<keyword evidence="2 3" id="KW-0560">Oxidoreductase</keyword>
<gene>
    <name evidence="3" type="primary">mdh</name>
    <name evidence="6" type="ORF">ACFFFR_07665</name>
</gene>
<evidence type="ECO:0000313" key="6">
    <source>
        <dbReference type="EMBL" id="MFC0582257.1"/>
    </source>
</evidence>
<dbReference type="HAMAP" id="MF_01517">
    <property type="entry name" value="Malate_dehydrog_2"/>
    <property type="match status" value="1"/>
</dbReference>
<dbReference type="RefSeq" id="WP_377459279.1">
    <property type="nucleotide sequence ID" value="NZ_JBHLUB010000029.1"/>
</dbReference>
<feature type="domain" description="Lactate/malate dehydrogenase N-terminal" evidence="4">
    <location>
        <begin position="8"/>
        <end position="148"/>
    </location>
</feature>
<dbReference type="NCBIfam" id="TIGR01759">
    <property type="entry name" value="MalateDH-SF1"/>
    <property type="match status" value="1"/>
</dbReference>
<dbReference type="SUPFAM" id="SSF51735">
    <property type="entry name" value="NAD(P)-binding Rossmann-fold domains"/>
    <property type="match status" value="1"/>
</dbReference>
<comment type="function">
    <text evidence="3">Catalyzes the reversible oxidation of malate to oxaloacetate.</text>
</comment>
<dbReference type="InterPro" id="IPR022383">
    <property type="entry name" value="Lactate/malate_DH_C"/>
</dbReference>
<evidence type="ECO:0000256" key="1">
    <source>
        <dbReference type="ARBA" id="ARBA00009613"/>
    </source>
</evidence>
<name>A0ABV6PD17_9MICC</name>
<accession>A0ABV6PD17</accession>
<keyword evidence="3" id="KW-0816">Tricarboxylic acid cycle</keyword>
<protein>
    <recommendedName>
        <fullName evidence="3">Malate dehydrogenase</fullName>
        <ecNumber evidence="3">1.1.1.37</ecNumber>
    </recommendedName>
</protein>
<evidence type="ECO:0000313" key="7">
    <source>
        <dbReference type="Proteomes" id="UP001589862"/>
    </source>
</evidence>
<comment type="similarity">
    <text evidence="1 3">Belongs to the LDH/MDH superfamily. MDH type 2 family.</text>
</comment>
<dbReference type="InterPro" id="IPR001236">
    <property type="entry name" value="Lactate/malate_DH_N"/>
</dbReference>
<feature type="binding site" evidence="3">
    <location>
        <begin position="130"/>
        <end position="132"/>
    </location>
    <ligand>
        <name>NAD(+)</name>
        <dbReference type="ChEBI" id="CHEBI:57540"/>
    </ligand>
</feature>
<dbReference type="GO" id="GO:0030060">
    <property type="term" value="F:L-malate dehydrogenase (NAD+) activity"/>
    <property type="evidence" value="ECO:0007669"/>
    <property type="project" value="UniProtKB-EC"/>
</dbReference>
<dbReference type="InterPro" id="IPR001557">
    <property type="entry name" value="L-lactate/malate_DH"/>
</dbReference>
<feature type="binding site" evidence="3">
    <location>
        <begin position="12"/>
        <end position="18"/>
    </location>
    <ligand>
        <name>NAD(+)</name>
        <dbReference type="ChEBI" id="CHEBI:57540"/>
    </ligand>
</feature>
<dbReference type="Pfam" id="PF00056">
    <property type="entry name" value="Ldh_1_N"/>
    <property type="match status" value="1"/>
</dbReference>
<sequence length="328" mass="34492">MTSDVKTITITGAAGQIGYATAFRAAAGAIYGANTRVRLNLLEIPEAAQAAAGVAMELTDSAFPLLSEVNTFDDPNTAFEGASVGLLIGARPRTKGMERADLLAANGQIFGPQGAAINDHAADDIRVVVVGNPANTNALIAAKHAPDVPAERFTALMRLDHNRGLGQLATKTGSAVNDIEKFAVWGNHSASQFPDLAHTLIGGTPALELVSEDWYRETFIPTVANRGAEIIQIRGGSSVASAASSALDHMRDWINGTGERWVSMGVPSDGSYGVPEGLICGFPVTCTNGEYTIVPDLDMSPFACDRLDVSVNELREEREAVRDAGLIS</sequence>
<dbReference type="InterPro" id="IPR036291">
    <property type="entry name" value="NAD(P)-bd_dom_sf"/>
</dbReference>
<dbReference type="PANTHER" id="PTHR23382">
    <property type="entry name" value="MALATE DEHYDROGENASE"/>
    <property type="match status" value="1"/>
</dbReference>